<comment type="caution">
    <text evidence="2">The sequence shown here is derived from an EMBL/GenBank/DDBJ whole genome shotgun (WGS) entry which is preliminary data.</text>
</comment>
<accession>A0A9P9DXT5</accession>
<dbReference type="AlphaFoldDB" id="A0A9P9DXT5"/>
<feature type="region of interest" description="Disordered" evidence="1">
    <location>
        <begin position="1"/>
        <end position="64"/>
    </location>
</feature>
<feature type="compositionally biased region" description="Basic and acidic residues" evidence="1">
    <location>
        <begin position="1"/>
        <end position="11"/>
    </location>
</feature>
<dbReference type="EMBL" id="JAGMWT010000006">
    <property type="protein sequence ID" value="KAH7127042.1"/>
    <property type="molecule type" value="Genomic_DNA"/>
</dbReference>
<feature type="compositionally biased region" description="Low complexity" evidence="1">
    <location>
        <begin position="14"/>
        <end position="27"/>
    </location>
</feature>
<feature type="region of interest" description="Disordered" evidence="1">
    <location>
        <begin position="84"/>
        <end position="151"/>
    </location>
</feature>
<proteinExistence type="predicted"/>
<evidence type="ECO:0000313" key="2">
    <source>
        <dbReference type="EMBL" id="KAH7127042.1"/>
    </source>
</evidence>
<organism evidence="2 3">
    <name type="scientific">Dendryphion nanum</name>
    <dbReference type="NCBI Taxonomy" id="256645"/>
    <lineage>
        <taxon>Eukaryota</taxon>
        <taxon>Fungi</taxon>
        <taxon>Dikarya</taxon>
        <taxon>Ascomycota</taxon>
        <taxon>Pezizomycotina</taxon>
        <taxon>Dothideomycetes</taxon>
        <taxon>Pleosporomycetidae</taxon>
        <taxon>Pleosporales</taxon>
        <taxon>Torulaceae</taxon>
        <taxon>Dendryphion</taxon>
    </lineage>
</organism>
<evidence type="ECO:0000256" key="1">
    <source>
        <dbReference type="SAM" id="MobiDB-lite"/>
    </source>
</evidence>
<dbReference type="Proteomes" id="UP000700596">
    <property type="component" value="Unassembled WGS sequence"/>
</dbReference>
<evidence type="ECO:0000313" key="3">
    <source>
        <dbReference type="Proteomes" id="UP000700596"/>
    </source>
</evidence>
<gene>
    <name evidence="2" type="ORF">B0J11DRAFT_292859</name>
</gene>
<keyword evidence="3" id="KW-1185">Reference proteome</keyword>
<protein>
    <submittedName>
        <fullName evidence="2">Uncharacterized protein</fullName>
    </submittedName>
</protein>
<sequence length="213" mass="23245">MSRRAKAEFEKTTGQQQPSSPSSPGSSWTAEQSRGSAHAHNARRTEAAQQQVDGSRPTGSQPGPAFAMIPVACIRASPNVSAAPAASDSQEVSHTPDTLHTPHCTALYTKHYASDRGRGRGRGKRERYTNRRRLCTPPARNKKTDPSHPIGTLDRSRRAAHLWEYITVVHSWIRISAWHWASYPHVFFRLLISAAVGGLCTGCTGCTDCGEMG</sequence>
<reference evidence="2" key="1">
    <citation type="journal article" date="2021" name="Nat. Commun.">
        <title>Genetic determinants of endophytism in the Arabidopsis root mycobiome.</title>
        <authorList>
            <person name="Mesny F."/>
            <person name="Miyauchi S."/>
            <person name="Thiergart T."/>
            <person name="Pickel B."/>
            <person name="Atanasova L."/>
            <person name="Karlsson M."/>
            <person name="Huettel B."/>
            <person name="Barry K.W."/>
            <person name="Haridas S."/>
            <person name="Chen C."/>
            <person name="Bauer D."/>
            <person name="Andreopoulos W."/>
            <person name="Pangilinan J."/>
            <person name="LaButti K."/>
            <person name="Riley R."/>
            <person name="Lipzen A."/>
            <person name="Clum A."/>
            <person name="Drula E."/>
            <person name="Henrissat B."/>
            <person name="Kohler A."/>
            <person name="Grigoriev I.V."/>
            <person name="Martin F.M."/>
            <person name="Hacquard S."/>
        </authorList>
    </citation>
    <scope>NUCLEOTIDE SEQUENCE</scope>
    <source>
        <strain evidence="2">MPI-CAGE-CH-0243</strain>
    </source>
</reference>
<feature type="compositionally biased region" description="Basic residues" evidence="1">
    <location>
        <begin position="119"/>
        <end position="134"/>
    </location>
</feature>
<name>A0A9P9DXT5_9PLEO</name>
<feature type="compositionally biased region" description="Polar residues" evidence="1">
    <location>
        <begin position="47"/>
        <end position="61"/>
    </location>
</feature>